<sequence length="80" mass="9391">EDTLFWKYTWHSDDPLKNLYPRVFALEIVKDTTVAGKFSDSSFSSSFRRYPRGGIEKSQFDMLCNNLADVTLPHSRDRWV</sequence>
<name>A0A699WQE5_TANCI</name>
<proteinExistence type="predicted"/>
<dbReference type="AlphaFoldDB" id="A0A699WQE5"/>
<evidence type="ECO:0000313" key="1">
    <source>
        <dbReference type="EMBL" id="GFD48450.1"/>
    </source>
</evidence>
<reference evidence="1" key="1">
    <citation type="journal article" date="2019" name="Sci. Rep.">
        <title>Draft genome of Tanacetum cinerariifolium, the natural source of mosquito coil.</title>
        <authorList>
            <person name="Yamashiro T."/>
            <person name="Shiraishi A."/>
            <person name="Satake H."/>
            <person name="Nakayama K."/>
        </authorList>
    </citation>
    <scope>NUCLEOTIDE SEQUENCE</scope>
</reference>
<organism evidence="1">
    <name type="scientific">Tanacetum cinerariifolium</name>
    <name type="common">Dalmatian daisy</name>
    <name type="synonym">Chrysanthemum cinerariifolium</name>
    <dbReference type="NCBI Taxonomy" id="118510"/>
    <lineage>
        <taxon>Eukaryota</taxon>
        <taxon>Viridiplantae</taxon>
        <taxon>Streptophyta</taxon>
        <taxon>Embryophyta</taxon>
        <taxon>Tracheophyta</taxon>
        <taxon>Spermatophyta</taxon>
        <taxon>Magnoliopsida</taxon>
        <taxon>eudicotyledons</taxon>
        <taxon>Gunneridae</taxon>
        <taxon>Pentapetalae</taxon>
        <taxon>asterids</taxon>
        <taxon>campanulids</taxon>
        <taxon>Asterales</taxon>
        <taxon>Asteraceae</taxon>
        <taxon>Asteroideae</taxon>
        <taxon>Anthemideae</taxon>
        <taxon>Anthemidinae</taxon>
        <taxon>Tanacetum</taxon>
    </lineage>
</organism>
<accession>A0A699WQE5</accession>
<protein>
    <submittedName>
        <fullName evidence="1">Uncharacterized protein</fullName>
    </submittedName>
</protein>
<gene>
    <name evidence="1" type="ORF">Tci_920419</name>
</gene>
<dbReference type="EMBL" id="BKCJ011722328">
    <property type="protein sequence ID" value="GFD48450.1"/>
    <property type="molecule type" value="Genomic_DNA"/>
</dbReference>
<feature type="non-terminal residue" evidence="1">
    <location>
        <position position="1"/>
    </location>
</feature>
<comment type="caution">
    <text evidence="1">The sequence shown here is derived from an EMBL/GenBank/DDBJ whole genome shotgun (WGS) entry which is preliminary data.</text>
</comment>